<gene>
    <name evidence="4" type="ORF">GCM10023208_12740</name>
</gene>
<evidence type="ECO:0000256" key="1">
    <source>
        <dbReference type="ARBA" id="ARBA00022801"/>
    </source>
</evidence>
<dbReference type="Proteomes" id="UP001500518">
    <property type="component" value="Unassembled WGS sequence"/>
</dbReference>
<feature type="chain" id="PRO_5046807310" evidence="2">
    <location>
        <begin position="28"/>
        <end position="670"/>
    </location>
</feature>
<protein>
    <submittedName>
        <fullName evidence="4">S9 family peptidase</fullName>
    </submittedName>
</protein>
<dbReference type="EMBL" id="BAABHV010000009">
    <property type="protein sequence ID" value="GAA5052159.1"/>
    <property type="molecule type" value="Genomic_DNA"/>
</dbReference>
<dbReference type="InterPro" id="IPR029058">
    <property type="entry name" value="AB_hydrolase_fold"/>
</dbReference>
<dbReference type="SUPFAM" id="SSF82171">
    <property type="entry name" value="DPP6 N-terminal domain-like"/>
    <property type="match status" value="1"/>
</dbReference>
<accession>A0ABP9K660</accession>
<sequence>MRVVKLAAALSLAAGLIPLVAHSPAAAQSVEAQSVEAQTAISGDTSTIPPIIPTGAFAAQSQLRGARLSPDGSHFAFTTVVSEDLFVTVFDAETLELADAVKVGEQDDFNWFRWAGNDRLLISMLMEDRRETYRYSRLLAVEVGSGNLAPLILRRMSFNGDNIVHIDPDGNFVLVSMGQGIGAYPGVYRFDLDNLAAGPPEGVLVQRPVTGLVDWFADEKGVMRLGYGRQRGGRRHLEYRSSAADDFRTIARTRVDDEDAFEYWNWTGLRSGRDSAFVFAKPEGSDRQALMEFDFATGQPGAVVFESADADVDSVSLDRDGVPLAVGYAGDNFRREWIDPEIREWKRQLAVALPGSRVTILGISDDRSRLLVLQSGSADPGALYVFTPEARNLALFAEYRPQVRAQNLSEPRSFRYEARDGTSIQAYLTLPRGRGESGLPLIVNPHGGPYGVRDWDEYDDMVQLLANRGYAVVQPNFRGSGGFGENFELLGNGQIGRAMQDDLDDVVAHLVARGTVDPERVCILGASYGGFAALWGAIRNPEIYRCAVSFAGVTHFERQLHYNQDFLFGRNRGRWWDRVDGDQTDFDLDDVSPAVQVGRLTRPVLLVHGEEDEVVPYSQYELMVSRAERDGIELETLSFENAGHGFDKPEDEQAYYDAILDFLGRHNPAD</sequence>
<evidence type="ECO:0000313" key="4">
    <source>
        <dbReference type="EMBL" id="GAA5052159.1"/>
    </source>
</evidence>
<evidence type="ECO:0000256" key="2">
    <source>
        <dbReference type="SAM" id="SignalP"/>
    </source>
</evidence>
<dbReference type="InterPro" id="IPR001375">
    <property type="entry name" value="Peptidase_S9_cat"/>
</dbReference>
<name>A0ABP9K660_9SPHN</name>
<keyword evidence="1" id="KW-0378">Hydrolase</keyword>
<dbReference type="PANTHER" id="PTHR42776:SF27">
    <property type="entry name" value="DIPEPTIDYL PEPTIDASE FAMILY MEMBER 6"/>
    <property type="match status" value="1"/>
</dbReference>
<feature type="signal peptide" evidence="2">
    <location>
        <begin position="1"/>
        <end position="27"/>
    </location>
</feature>
<proteinExistence type="predicted"/>
<keyword evidence="2" id="KW-0732">Signal</keyword>
<dbReference type="PANTHER" id="PTHR42776">
    <property type="entry name" value="SERINE PEPTIDASE S9 FAMILY MEMBER"/>
    <property type="match status" value="1"/>
</dbReference>
<comment type="caution">
    <text evidence="4">The sequence shown here is derived from an EMBL/GenBank/DDBJ whole genome shotgun (WGS) entry which is preliminary data.</text>
</comment>
<dbReference type="SUPFAM" id="SSF53474">
    <property type="entry name" value="alpha/beta-Hydrolases"/>
    <property type="match status" value="1"/>
</dbReference>
<organism evidence="4 5">
    <name type="scientific">Erythrobacter westpacificensis</name>
    <dbReference type="NCBI Taxonomy" id="1055231"/>
    <lineage>
        <taxon>Bacteria</taxon>
        <taxon>Pseudomonadati</taxon>
        <taxon>Pseudomonadota</taxon>
        <taxon>Alphaproteobacteria</taxon>
        <taxon>Sphingomonadales</taxon>
        <taxon>Erythrobacteraceae</taxon>
        <taxon>Erythrobacter/Porphyrobacter group</taxon>
        <taxon>Erythrobacter</taxon>
    </lineage>
</organism>
<keyword evidence="5" id="KW-1185">Reference proteome</keyword>
<feature type="domain" description="Peptidase S9 prolyl oligopeptidase catalytic" evidence="3">
    <location>
        <begin position="459"/>
        <end position="666"/>
    </location>
</feature>
<dbReference type="RefSeq" id="WP_346032270.1">
    <property type="nucleotide sequence ID" value="NZ_BAABHV010000009.1"/>
</dbReference>
<evidence type="ECO:0000259" key="3">
    <source>
        <dbReference type="Pfam" id="PF00326"/>
    </source>
</evidence>
<evidence type="ECO:0000313" key="5">
    <source>
        <dbReference type="Proteomes" id="UP001500518"/>
    </source>
</evidence>
<dbReference type="Pfam" id="PF00326">
    <property type="entry name" value="Peptidase_S9"/>
    <property type="match status" value="1"/>
</dbReference>
<reference evidence="5" key="1">
    <citation type="journal article" date="2019" name="Int. J. Syst. Evol. Microbiol.">
        <title>The Global Catalogue of Microorganisms (GCM) 10K type strain sequencing project: providing services to taxonomists for standard genome sequencing and annotation.</title>
        <authorList>
            <consortium name="The Broad Institute Genomics Platform"/>
            <consortium name="The Broad Institute Genome Sequencing Center for Infectious Disease"/>
            <person name="Wu L."/>
            <person name="Ma J."/>
        </authorList>
    </citation>
    <scope>NUCLEOTIDE SEQUENCE [LARGE SCALE GENOMIC DNA]</scope>
    <source>
        <strain evidence="5">JCM 18014</strain>
    </source>
</reference>
<dbReference type="Gene3D" id="3.40.50.1820">
    <property type="entry name" value="alpha/beta hydrolase"/>
    <property type="match status" value="1"/>
</dbReference>